<evidence type="ECO:0000256" key="1">
    <source>
        <dbReference type="SAM" id="MobiDB-lite"/>
    </source>
</evidence>
<dbReference type="Proteomes" id="UP000007953">
    <property type="component" value="Chromosome"/>
</dbReference>
<gene>
    <name evidence="2" type="ordered locus">RSPO_c00797</name>
</gene>
<name>F6FYL6_RALS8</name>
<dbReference type="AlphaFoldDB" id="F6FYL6"/>
<feature type="region of interest" description="Disordered" evidence="1">
    <location>
        <begin position="1"/>
        <end position="27"/>
    </location>
</feature>
<accession>F6FYL6</accession>
<dbReference type="KEGG" id="rsn:RSPO_c00797"/>
<proteinExistence type="predicted"/>
<protein>
    <submittedName>
        <fullName evidence="2">Uncharacterized protein</fullName>
    </submittedName>
</protein>
<dbReference type="EMBL" id="CP002819">
    <property type="protein sequence ID" value="AEG68099.1"/>
    <property type="molecule type" value="Genomic_DNA"/>
</dbReference>
<reference evidence="2 3" key="1">
    <citation type="journal article" date="2011" name="J. Bacteriol.">
        <title>Complete genome sequence of the plant pathogen Ralstonia solanacearum strain Po82.</title>
        <authorList>
            <person name="Xu J."/>
            <person name="Zheng H.J."/>
            <person name="Liu L."/>
            <person name="Pan Z.C."/>
            <person name="Prior P."/>
            <person name="Tang B."/>
            <person name="Xu J.S."/>
            <person name="Zhang H."/>
            <person name="Tian Q."/>
            <person name="Zhang L.Q."/>
            <person name="Feng J."/>
        </authorList>
    </citation>
    <scope>NUCLEOTIDE SEQUENCE [LARGE SCALE GENOMIC DNA]</scope>
    <source>
        <strain evidence="2 3">Po82</strain>
    </source>
</reference>
<evidence type="ECO:0000313" key="2">
    <source>
        <dbReference type="EMBL" id="AEG68099.1"/>
    </source>
</evidence>
<evidence type="ECO:0000313" key="3">
    <source>
        <dbReference type="Proteomes" id="UP000007953"/>
    </source>
</evidence>
<sequence length="39" mass="4191">MVLAGVGRGRREAGQRGPGIHSMMETPEVLVFNGRSISH</sequence>
<dbReference type="HOGENOM" id="CLU_3315855_0_0_4"/>
<organism evidence="2 3">
    <name type="scientific">Ralstonia solanacearum (strain Po82)</name>
    <dbReference type="NCBI Taxonomy" id="1031711"/>
    <lineage>
        <taxon>Bacteria</taxon>
        <taxon>Pseudomonadati</taxon>
        <taxon>Pseudomonadota</taxon>
        <taxon>Betaproteobacteria</taxon>
        <taxon>Burkholderiales</taxon>
        <taxon>Burkholderiaceae</taxon>
        <taxon>Ralstonia</taxon>
        <taxon>Ralstonia solanacearum species complex</taxon>
    </lineage>
</organism>
<dbReference type="PATRIC" id="fig|1031711.3.peg.778"/>